<feature type="domain" description="GFO/IDH/MocA-like oxidoreductase" evidence="2">
    <location>
        <begin position="138"/>
        <end position="237"/>
    </location>
</feature>
<dbReference type="STRING" id="1229276.DI53_0408"/>
<proteinExistence type="predicted"/>
<name>A0A0B8TC28_9SPHI</name>
<dbReference type="InterPro" id="IPR036291">
    <property type="entry name" value="NAD(P)-bd_dom_sf"/>
</dbReference>
<dbReference type="InterPro" id="IPR051450">
    <property type="entry name" value="Gfo/Idh/MocA_Oxidoreductases"/>
</dbReference>
<dbReference type="PANTHER" id="PTHR43377">
    <property type="entry name" value="BILIVERDIN REDUCTASE A"/>
    <property type="match status" value="1"/>
</dbReference>
<keyword evidence="4" id="KW-1185">Reference proteome</keyword>
<dbReference type="GO" id="GO:0000166">
    <property type="term" value="F:nucleotide binding"/>
    <property type="evidence" value="ECO:0007669"/>
    <property type="project" value="InterPro"/>
</dbReference>
<dbReference type="Pfam" id="PF22725">
    <property type="entry name" value="GFO_IDH_MocA_C3"/>
    <property type="match status" value="1"/>
</dbReference>
<dbReference type="Gene3D" id="3.30.360.10">
    <property type="entry name" value="Dihydrodipicolinate Reductase, domain 2"/>
    <property type="match status" value="1"/>
</dbReference>
<accession>A0A0B8TC28</accession>
<dbReference type="RefSeq" id="WP_037494787.1">
    <property type="nucleotide sequence ID" value="NZ_JJMU01000005.1"/>
</dbReference>
<protein>
    <submittedName>
        <fullName evidence="3">Oxidoreductase domain protein</fullName>
    </submittedName>
</protein>
<dbReference type="Pfam" id="PF01408">
    <property type="entry name" value="GFO_IDH_MocA"/>
    <property type="match status" value="1"/>
</dbReference>
<dbReference type="PATRIC" id="fig|1229276.3.peg.423"/>
<reference evidence="3 4" key="2">
    <citation type="journal article" date="2015" name="PLoS ONE">
        <title>Whole-Genome Optical Mapping and Finished Genome Sequence of Sphingobacterium deserti sp. nov., a New Species Isolated from the Western Desert of China.</title>
        <authorList>
            <person name="Teng C."/>
            <person name="Zhou Z."/>
            <person name="Molnar I."/>
            <person name="Li X."/>
            <person name="Tang R."/>
            <person name="Chen M."/>
            <person name="Wang L."/>
            <person name="Su S."/>
            <person name="Zhang W."/>
            <person name="Lin M."/>
        </authorList>
    </citation>
    <scope>NUCLEOTIDE SEQUENCE [LARGE SCALE GENOMIC DNA]</scope>
    <source>
        <strain evidence="4">ACCC05744</strain>
    </source>
</reference>
<reference evidence="4" key="1">
    <citation type="submission" date="2014-04" db="EMBL/GenBank/DDBJ databases">
        <title>Whole-Genome optical mapping and complete genome sequence of Sphingobacterium deserti sp. nov., a new spaces isolated from desert in the west of China.</title>
        <authorList>
            <person name="Teng C."/>
            <person name="Zhou Z."/>
            <person name="Li X."/>
            <person name="Chen M."/>
            <person name="Lin M."/>
            <person name="Wang L."/>
            <person name="Su S."/>
            <person name="Zhang C."/>
            <person name="Zhang W."/>
        </authorList>
    </citation>
    <scope>NUCLEOTIDE SEQUENCE [LARGE SCALE GENOMIC DNA]</scope>
    <source>
        <strain evidence="4">ACCC05744</strain>
    </source>
</reference>
<evidence type="ECO:0000259" key="2">
    <source>
        <dbReference type="Pfam" id="PF22725"/>
    </source>
</evidence>
<dbReference type="SUPFAM" id="SSF51735">
    <property type="entry name" value="NAD(P)-binding Rossmann-fold domains"/>
    <property type="match status" value="1"/>
</dbReference>
<comment type="caution">
    <text evidence="3">The sequence shown here is derived from an EMBL/GenBank/DDBJ whole genome shotgun (WGS) entry which is preliminary data.</text>
</comment>
<dbReference type="EMBL" id="JJMU01000005">
    <property type="protein sequence ID" value="KGE15855.1"/>
    <property type="molecule type" value="Genomic_DNA"/>
</dbReference>
<dbReference type="OrthoDB" id="9815825at2"/>
<evidence type="ECO:0000313" key="4">
    <source>
        <dbReference type="Proteomes" id="UP000031802"/>
    </source>
</evidence>
<feature type="domain" description="Gfo/Idh/MocA-like oxidoreductase N-terminal" evidence="1">
    <location>
        <begin position="4"/>
        <end position="123"/>
    </location>
</feature>
<dbReference type="AlphaFoldDB" id="A0A0B8TC28"/>
<dbReference type="PANTHER" id="PTHR43377:SF1">
    <property type="entry name" value="BILIVERDIN REDUCTASE A"/>
    <property type="match status" value="1"/>
</dbReference>
<dbReference type="InterPro" id="IPR000683">
    <property type="entry name" value="Gfo/Idh/MocA-like_OxRdtase_N"/>
</dbReference>
<organism evidence="3 4">
    <name type="scientific">Sphingobacterium deserti</name>
    <dbReference type="NCBI Taxonomy" id="1229276"/>
    <lineage>
        <taxon>Bacteria</taxon>
        <taxon>Pseudomonadati</taxon>
        <taxon>Bacteroidota</taxon>
        <taxon>Sphingobacteriia</taxon>
        <taxon>Sphingobacteriales</taxon>
        <taxon>Sphingobacteriaceae</taxon>
        <taxon>Sphingobacterium</taxon>
    </lineage>
</organism>
<dbReference type="Gene3D" id="3.40.50.720">
    <property type="entry name" value="NAD(P)-binding Rossmann-like Domain"/>
    <property type="match status" value="1"/>
</dbReference>
<sequence length="361" mass="40336">MEKISVLVVGCGNMGASHATAYHHMDEFEIVGLVSRGRSKDELNDRLGASYPTYQDYDTALQATKPDAVCISTYPDTHEEYSLKAFKAGADVFVEKPIADSLEGAERVVAAAKQYGKQLVVGYILRYHPSWIQFIAEGRKLGTPLVFRMNLNQQSQGYMWDVHKNLMNSLSPIVDCGVHYIDVMCQMTDAKPIQVYAIGARLTADIPEDNYNYGQLQIRFDDGSVGWYEAGWGPMMSETAFFVKDVVGPKGSVSIVADKAGSKGQSDSVAAHTQTESLRIHHAAIDEQNRFTQADEWINLKDEPDHQELCNREQRFFYRAIVERLDLSKPMDDALNSLRIAFACDASVRSGEVVHLNKLPR</sequence>
<gene>
    <name evidence="3" type="ORF">DI53_0408</name>
</gene>
<dbReference type="InterPro" id="IPR055170">
    <property type="entry name" value="GFO_IDH_MocA-like_dom"/>
</dbReference>
<dbReference type="SUPFAM" id="SSF55347">
    <property type="entry name" value="Glyceraldehyde-3-phosphate dehydrogenase-like, C-terminal domain"/>
    <property type="match status" value="1"/>
</dbReference>
<dbReference type="eggNOG" id="COG0673">
    <property type="taxonomic scope" value="Bacteria"/>
</dbReference>
<evidence type="ECO:0000259" key="1">
    <source>
        <dbReference type="Pfam" id="PF01408"/>
    </source>
</evidence>
<dbReference type="Proteomes" id="UP000031802">
    <property type="component" value="Unassembled WGS sequence"/>
</dbReference>
<evidence type="ECO:0000313" key="3">
    <source>
        <dbReference type="EMBL" id="KGE15855.1"/>
    </source>
</evidence>